<keyword evidence="3" id="KW-1015">Disulfide bond</keyword>
<dbReference type="PANTHER" id="PTHR11640:SF164">
    <property type="entry name" value="MAM DOMAIN-CONTAINING GLYCOSYLPHOSPHATIDYLINOSITOL ANCHOR PROTEIN 1"/>
    <property type="match status" value="1"/>
</dbReference>
<feature type="transmembrane region" description="Helical" evidence="7">
    <location>
        <begin position="567"/>
        <end position="592"/>
    </location>
</feature>
<dbReference type="InterPro" id="IPR003599">
    <property type="entry name" value="Ig_sub"/>
</dbReference>
<feature type="domain" description="Ig-like" evidence="9">
    <location>
        <begin position="341"/>
        <end position="439"/>
    </location>
</feature>
<dbReference type="AlphaFoldDB" id="A0AAN9BJN9"/>
<dbReference type="PROSITE" id="PS50835">
    <property type="entry name" value="IG_LIKE"/>
    <property type="match status" value="1"/>
</dbReference>
<dbReference type="PANTHER" id="PTHR11640">
    <property type="entry name" value="NEPHRIN"/>
    <property type="match status" value="1"/>
</dbReference>
<dbReference type="InterPro" id="IPR013783">
    <property type="entry name" value="Ig-like_fold"/>
</dbReference>
<keyword evidence="5" id="KW-0393">Immunoglobulin domain</keyword>
<evidence type="ECO:0000256" key="6">
    <source>
        <dbReference type="SAM" id="MobiDB-lite"/>
    </source>
</evidence>
<dbReference type="InterPro" id="IPR013098">
    <property type="entry name" value="Ig_I-set"/>
</dbReference>
<dbReference type="GO" id="GO:0005911">
    <property type="term" value="C:cell-cell junction"/>
    <property type="evidence" value="ECO:0007669"/>
    <property type="project" value="TreeGrafter"/>
</dbReference>
<dbReference type="GO" id="GO:0098609">
    <property type="term" value="P:cell-cell adhesion"/>
    <property type="evidence" value="ECO:0007669"/>
    <property type="project" value="TreeGrafter"/>
</dbReference>
<dbReference type="InterPro" id="IPR051275">
    <property type="entry name" value="Cell_adhesion_signaling"/>
</dbReference>
<evidence type="ECO:0000256" key="4">
    <source>
        <dbReference type="ARBA" id="ARBA00023180"/>
    </source>
</evidence>
<reference evidence="10 11" key="1">
    <citation type="submission" date="2024-02" db="EMBL/GenBank/DDBJ databases">
        <title>Chromosome-scale genome assembly of the rough periwinkle Littorina saxatilis.</title>
        <authorList>
            <person name="De Jode A."/>
            <person name="Faria R."/>
            <person name="Formenti G."/>
            <person name="Sims Y."/>
            <person name="Smith T.P."/>
            <person name="Tracey A."/>
            <person name="Wood J.M.D."/>
            <person name="Zagrodzka Z.B."/>
            <person name="Johannesson K."/>
            <person name="Butlin R.K."/>
            <person name="Leder E.H."/>
        </authorList>
    </citation>
    <scope>NUCLEOTIDE SEQUENCE [LARGE SCALE GENOMIC DNA]</scope>
    <source>
        <strain evidence="10">Snail1</strain>
        <tissue evidence="10">Muscle</tissue>
    </source>
</reference>
<feature type="region of interest" description="Disordered" evidence="6">
    <location>
        <begin position="611"/>
        <end position="639"/>
    </location>
</feature>
<dbReference type="Pfam" id="PF07679">
    <property type="entry name" value="I-set"/>
    <property type="match status" value="1"/>
</dbReference>
<evidence type="ECO:0000256" key="5">
    <source>
        <dbReference type="ARBA" id="ARBA00023319"/>
    </source>
</evidence>
<feature type="signal peptide" evidence="8">
    <location>
        <begin position="1"/>
        <end position="34"/>
    </location>
</feature>
<dbReference type="GO" id="GO:0050839">
    <property type="term" value="F:cell adhesion molecule binding"/>
    <property type="evidence" value="ECO:0007669"/>
    <property type="project" value="TreeGrafter"/>
</dbReference>
<gene>
    <name evidence="10" type="ORF">V1264_017945</name>
</gene>
<organism evidence="10 11">
    <name type="scientific">Littorina saxatilis</name>
    <dbReference type="NCBI Taxonomy" id="31220"/>
    <lineage>
        <taxon>Eukaryota</taxon>
        <taxon>Metazoa</taxon>
        <taxon>Spiralia</taxon>
        <taxon>Lophotrochozoa</taxon>
        <taxon>Mollusca</taxon>
        <taxon>Gastropoda</taxon>
        <taxon>Caenogastropoda</taxon>
        <taxon>Littorinimorpha</taxon>
        <taxon>Littorinoidea</taxon>
        <taxon>Littorinidae</taxon>
        <taxon>Littorina</taxon>
    </lineage>
</organism>
<dbReference type="EMBL" id="JBAMIC010000007">
    <property type="protein sequence ID" value="KAK7106722.1"/>
    <property type="molecule type" value="Genomic_DNA"/>
</dbReference>
<feature type="chain" id="PRO_5042875514" description="Ig-like domain-containing protein" evidence="8">
    <location>
        <begin position="35"/>
        <end position="694"/>
    </location>
</feature>
<protein>
    <recommendedName>
        <fullName evidence="9">Ig-like domain-containing protein</fullName>
    </recommendedName>
</protein>
<evidence type="ECO:0000256" key="7">
    <source>
        <dbReference type="SAM" id="Phobius"/>
    </source>
</evidence>
<comment type="caution">
    <text evidence="10">The sequence shown here is derived from an EMBL/GenBank/DDBJ whole genome shotgun (WGS) entry which is preliminary data.</text>
</comment>
<evidence type="ECO:0000256" key="3">
    <source>
        <dbReference type="ARBA" id="ARBA00023157"/>
    </source>
</evidence>
<feature type="compositionally biased region" description="Polar residues" evidence="6">
    <location>
        <begin position="611"/>
        <end position="630"/>
    </location>
</feature>
<evidence type="ECO:0000313" key="10">
    <source>
        <dbReference type="EMBL" id="KAK7106722.1"/>
    </source>
</evidence>
<comment type="subcellular location">
    <subcellularLocation>
        <location evidence="1">Membrane</location>
        <topology evidence="1">Single-pass type I membrane protein</topology>
    </subcellularLocation>
</comment>
<dbReference type="SUPFAM" id="SSF48726">
    <property type="entry name" value="Immunoglobulin"/>
    <property type="match status" value="1"/>
</dbReference>
<keyword evidence="2 7" id="KW-0472">Membrane</keyword>
<dbReference type="GO" id="GO:0005886">
    <property type="term" value="C:plasma membrane"/>
    <property type="evidence" value="ECO:0007669"/>
    <property type="project" value="TreeGrafter"/>
</dbReference>
<dbReference type="InterPro" id="IPR036179">
    <property type="entry name" value="Ig-like_dom_sf"/>
</dbReference>
<evidence type="ECO:0000256" key="1">
    <source>
        <dbReference type="ARBA" id="ARBA00004479"/>
    </source>
</evidence>
<keyword evidence="11" id="KW-1185">Reference proteome</keyword>
<dbReference type="SMART" id="SM00409">
    <property type="entry name" value="IG"/>
    <property type="match status" value="2"/>
</dbReference>
<name>A0AAN9BJN9_9CAEN</name>
<accession>A0AAN9BJN9</accession>
<sequence>MPFTGSNNEPLIVKSVFFWTISLLFWQLNTSVKAVRMYPCDTSGYYDVVENSTITFHCDQYTGAVEWRYRAPASPSAGRFSTCNATWCTPPFFYAFTSTYISASNNSFSSNLTIRDVRVAGGEYICSVKSCKLHIIVPAVLSKPTSAFTRTDQGYTIQCHADITQVYSSRGLYSCVCQVGINTQSVTPNLLPSPIDTNNTSDRAGSCDVILPFLIDTGAYDCSVAVSPGNTQASSETFQIVRPSQPVLSCPSDPVPENSTVTCTCSTDNIGQPGGRLRLYTGTNNNFDTEVISGAYDVSSLTMTWRVTRSDHDVRQFRCVNNWSVNVTAQDDFTVTVATSPSMVNLTLNSQSGLLQVKEKQSLTVGFICTASGAPPPNLLLTTEDGKEVARLRGIGLVRQSRLLHTLSLSGARCEDSAVYTCTADNGVGQPVSSSAALRVLCTMRVITSSFTSVGDDVPLLTFEGHQGQLGFQVITMETPNAASFLFLGPSLNSSSQPPRLGLLSAECTMTSVAYKSNCVITASNVTEQDTGYYTVSLATHNETVTVTFSLKQSENMSPESSDSDTLGFAAGVGVGISVMVFFDVVAAAIWFGRRREKLQCAGKTAAAETETVQRGRSTNSGIGLSTDVSDAQVGNDPYDQLKQDEIGLRSIYEVVGQGSRMSGATPISDADGYEIPVHMSESNAPARQRVYNT</sequence>
<dbReference type="InterPro" id="IPR007110">
    <property type="entry name" value="Ig-like_dom"/>
</dbReference>
<evidence type="ECO:0000259" key="9">
    <source>
        <dbReference type="PROSITE" id="PS50835"/>
    </source>
</evidence>
<evidence type="ECO:0000256" key="2">
    <source>
        <dbReference type="ARBA" id="ARBA00023136"/>
    </source>
</evidence>
<keyword evidence="4" id="KW-0325">Glycoprotein</keyword>
<evidence type="ECO:0000313" key="11">
    <source>
        <dbReference type="Proteomes" id="UP001374579"/>
    </source>
</evidence>
<proteinExistence type="predicted"/>
<dbReference type="Proteomes" id="UP001374579">
    <property type="component" value="Unassembled WGS sequence"/>
</dbReference>
<keyword evidence="7" id="KW-1133">Transmembrane helix</keyword>
<dbReference type="Gene3D" id="2.60.40.10">
    <property type="entry name" value="Immunoglobulins"/>
    <property type="match status" value="1"/>
</dbReference>
<evidence type="ECO:0000256" key="8">
    <source>
        <dbReference type="SAM" id="SignalP"/>
    </source>
</evidence>
<keyword evidence="7" id="KW-0812">Transmembrane</keyword>
<keyword evidence="8" id="KW-0732">Signal</keyword>